<feature type="compositionally biased region" description="Low complexity" evidence="1">
    <location>
        <begin position="77"/>
        <end position="87"/>
    </location>
</feature>
<dbReference type="EMBL" id="HACM01011723">
    <property type="protein sequence ID" value="CRZ12165.1"/>
    <property type="molecule type" value="Transcribed_RNA"/>
</dbReference>
<dbReference type="AlphaFoldDB" id="A0A0H5RD23"/>
<dbReference type="Gene3D" id="1.25.40.10">
    <property type="entry name" value="Tetratricopeptide repeat domain"/>
    <property type="match status" value="2"/>
</dbReference>
<feature type="non-terminal residue" evidence="2">
    <location>
        <position position="296"/>
    </location>
</feature>
<evidence type="ECO:0000256" key="1">
    <source>
        <dbReference type="SAM" id="MobiDB-lite"/>
    </source>
</evidence>
<dbReference type="SUPFAM" id="SSF48452">
    <property type="entry name" value="TPR-like"/>
    <property type="match status" value="1"/>
</dbReference>
<organism evidence="2">
    <name type="scientific">Spongospora subterranea</name>
    <dbReference type="NCBI Taxonomy" id="70186"/>
    <lineage>
        <taxon>Eukaryota</taxon>
        <taxon>Sar</taxon>
        <taxon>Rhizaria</taxon>
        <taxon>Endomyxa</taxon>
        <taxon>Phytomyxea</taxon>
        <taxon>Plasmodiophorida</taxon>
        <taxon>Plasmodiophoridae</taxon>
        <taxon>Spongospora</taxon>
    </lineage>
</organism>
<evidence type="ECO:0000313" key="2">
    <source>
        <dbReference type="EMBL" id="CRZ12165.1"/>
    </source>
</evidence>
<dbReference type="InterPro" id="IPR011990">
    <property type="entry name" value="TPR-like_helical_dom_sf"/>
</dbReference>
<protein>
    <submittedName>
        <fullName evidence="2">Uncharacterized protein</fullName>
    </submittedName>
</protein>
<feature type="region of interest" description="Disordered" evidence="1">
    <location>
        <begin position="77"/>
        <end position="110"/>
    </location>
</feature>
<proteinExistence type="predicted"/>
<dbReference type="SMART" id="SM00028">
    <property type="entry name" value="TPR"/>
    <property type="match status" value="3"/>
</dbReference>
<sequence length="296" mass="33117">MTATNRSPARTMKNSIHLPPIDVMNLNDKLALPPTSFNTFEASPVFRSILHDAPDRHRSHHQPARIACQANRVSLSRSVSPQRRSVSMKTSGKRWERTIPENAGPAPEPVRVDYPNTLEVLARFDNKKVNARLMLDYQTRARASKRAGKAQSEADSKFNIGLLHEANCQWSQAIEAFRRYLEICVERHNQQGKAVACNNVAAIYQKMGDLGTALKYHHMHLECADVQGKFVAHTNLGCVYATLDELQTAMEHHQHALRHAIRMESQTSQAIAINNLGITGGLGGDLYTAKACMERF</sequence>
<reference evidence="2" key="1">
    <citation type="submission" date="2015-04" db="EMBL/GenBank/DDBJ databases">
        <title>The genome sequence of the plant pathogenic Rhizarian Plasmodiophora brassicae reveals insights in its biotrophic life cycle and the origin of chitin synthesis.</title>
        <authorList>
            <person name="Schwelm A."/>
            <person name="Fogelqvist J."/>
            <person name="Knaust A."/>
            <person name="Julke S."/>
            <person name="Lilja T."/>
            <person name="Dhandapani V."/>
            <person name="Bonilla-Rosso G."/>
            <person name="Karlsson M."/>
            <person name="Shevchenko A."/>
            <person name="Choi S.R."/>
            <person name="Kim H.G."/>
            <person name="Park J.Y."/>
            <person name="Lim Y.P."/>
            <person name="Ludwig-Muller J."/>
            <person name="Dixelius C."/>
        </authorList>
    </citation>
    <scope>NUCLEOTIDE SEQUENCE</scope>
    <source>
        <tissue evidence="2">Potato root galls</tissue>
    </source>
</reference>
<accession>A0A0H5RD23</accession>
<dbReference type="InterPro" id="IPR019734">
    <property type="entry name" value="TPR_rpt"/>
</dbReference>
<dbReference type="PANTHER" id="PTHR10098">
    <property type="entry name" value="RAPSYN-RELATED"/>
    <property type="match status" value="1"/>
</dbReference>
<name>A0A0H5RD23_9EUKA</name>